<evidence type="ECO:0008006" key="11">
    <source>
        <dbReference type="Google" id="ProtNLM"/>
    </source>
</evidence>
<keyword evidence="6" id="KW-0863">Zinc-finger</keyword>
<keyword evidence="3" id="KW-0805">Transcription regulation</keyword>
<proteinExistence type="predicted"/>
<evidence type="ECO:0000256" key="4">
    <source>
        <dbReference type="ARBA" id="ARBA00023163"/>
    </source>
</evidence>
<dbReference type="PROSITE" id="PS00028">
    <property type="entry name" value="ZINC_FINGER_C2H2_1"/>
    <property type="match status" value="1"/>
</dbReference>
<evidence type="ECO:0000313" key="10">
    <source>
        <dbReference type="Proteomes" id="UP000050424"/>
    </source>
</evidence>
<evidence type="ECO:0000256" key="5">
    <source>
        <dbReference type="ARBA" id="ARBA00023242"/>
    </source>
</evidence>
<dbReference type="Pfam" id="PF04082">
    <property type="entry name" value="Fungal_trans"/>
    <property type="match status" value="1"/>
</dbReference>
<dbReference type="SUPFAM" id="SSF57667">
    <property type="entry name" value="beta-beta-alpha zinc fingers"/>
    <property type="match status" value="1"/>
</dbReference>
<reference evidence="9 10" key="1">
    <citation type="submission" date="2015-09" db="EMBL/GenBank/DDBJ databases">
        <title>Draft genome of a European isolate of the apple canker pathogen Neonectria ditissima.</title>
        <authorList>
            <person name="Gomez-Cortecero A."/>
            <person name="Harrison R.J."/>
            <person name="Armitage A.D."/>
        </authorList>
    </citation>
    <scope>NUCLEOTIDE SEQUENCE [LARGE SCALE GENOMIC DNA]</scope>
    <source>
        <strain evidence="9 10">R09/05</strain>
    </source>
</reference>
<accession>A0A0N8H8L6</accession>
<dbReference type="InterPro" id="IPR007219">
    <property type="entry name" value="XnlR_reg_dom"/>
</dbReference>
<dbReference type="OrthoDB" id="5106135at2759"/>
<dbReference type="InterPro" id="IPR036864">
    <property type="entry name" value="Zn2-C6_fun-type_DNA-bd_sf"/>
</dbReference>
<dbReference type="InterPro" id="IPR013087">
    <property type="entry name" value="Znf_C2H2_type"/>
</dbReference>
<dbReference type="GO" id="GO:0008270">
    <property type="term" value="F:zinc ion binding"/>
    <property type="evidence" value="ECO:0007669"/>
    <property type="project" value="UniProtKB-KW"/>
</dbReference>
<dbReference type="PROSITE" id="PS50048">
    <property type="entry name" value="ZN2_CY6_FUNGAL_2"/>
    <property type="match status" value="1"/>
</dbReference>
<feature type="domain" description="C2H2-type" evidence="8">
    <location>
        <begin position="5"/>
        <end position="32"/>
    </location>
</feature>
<dbReference type="GO" id="GO:0006351">
    <property type="term" value="P:DNA-templated transcription"/>
    <property type="evidence" value="ECO:0007669"/>
    <property type="project" value="InterPro"/>
</dbReference>
<dbReference type="PROSITE" id="PS00463">
    <property type="entry name" value="ZN2_CY6_FUNGAL_1"/>
    <property type="match status" value="1"/>
</dbReference>
<evidence type="ECO:0000256" key="6">
    <source>
        <dbReference type="PROSITE-ProRule" id="PRU00042"/>
    </source>
</evidence>
<sequence length="640" mass="72875">MNRPHECSICKRQFPTHSRLIRHGKSHAPEQHVACPFCHRKFPRNDSAQRHFHTCQKRGGRPIPPRPRRGRGRKACDNCAQLKIACDGEASCEGCLARGLVCSYDRLEGLPTPGLPVNSLSPALTPFAQNEVPGAKLDGSLSATPPSSVDKSNVQFFLVISACENKNIVDFRNALETDSLVRIDSSGPLSMDAGRGSSDDVFVNFEWFLSPDESSWCNFFTPMTPDEALQDYTFSASDPGEQERKSLQHRIPELFRLLQLNQAPGHVSCHDSQAQRQKLFSKILVPDHMQEALNAFMRRMYPSQAAIHRPTFKVQNASPQLLLAMVLAGSVYTYPEDIDVIAFDGFDTLENLVFGSREFDMLVNGGHGCNSNICSSHLDLLNASTILIYLQLGMDDKRKRWRMRKLRFPMLVAAARTLSLFSTREPILKQDASPEEHWKSWVKTECIKRTSFAIFSIDSELAILFRTTPRIMLNEMSLDFPSSEAAFRAKSWEDWLLLDSSATDPPKCVFSAFIQQLMEDSRKVVFEKEVRSLTFSSLYFVLYGLHHLIFLSQANPFYPSSVNPLLKPLKRWKEWWDTKHSQVIPWISSEITMSQIGTSLYWFARLLLKVKSTMLVEDVDSDSLYGLHKFVRKYQREKFD</sequence>
<evidence type="ECO:0000256" key="2">
    <source>
        <dbReference type="ARBA" id="ARBA00022833"/>
    </source>
</evidence>
<organism evidence="9 10">
    <name type="scientific">Neonectria ditissima</name>
    <dbReference type="NCBI Taxonomy" id="78410"/>
    <lineage>
        <taxon>Eukaryota</taxon>
        <taxon>Fungi</taxon>
        <taxon>Dikarya</taxon>
        <taxon>Ascomycota</taxon>
        <taxon>Pezizomycotina</taxon>
        <taxon>Sordariomycetes</taxon>
        <taxon>Hypocreomycetidae</taxon>
        <taxon>Hypocreales</taxon>
        <taxon>Nectriaceae</taxon>
        <taxon>Neonectria</taxon>
    </lineage>
</organism>
<dbReference type="GO" id="GO:0003677">
    <property type="term" value="F:DNA binding"/>
    <property type="evidence" value="ECO:0007669"/>
    <property type="project" value="InterPro"/>
</dbReference>
<keyword evidence="10" id="KW-1185">Reference proteome</keyword>
<dbReference type="CDD" id="cd00067">
    <property type="entry name" value="GAL4"/>
    <property type="match status" value="1"/>
</dbReference>
<dbReference type="PANTHER" id="PTHR47660:SF2">
    <property type="entry name" value="TRANSCRIPTION FACTOR WITH C2H2 AND ZN(2)-CYS(6) DNA BINDING DOMAIN (EUROFUNG)"/>
    <property type="match status" value="1"/>
</dbReference>
<evidence type="ECO:0000256" key="1">
    <source>
        <dbReference type="ARBA" id="ARBA00022723"/>
    </source>
</evidence>
<dbReference type="PROSITE" id="PS50157">
    <property type="entry name" value="ZINC_FINGER_C2H2_2"/>
    <property type="match status" value="1"/>
</dbReference>
<comment type="caution">
    <text evidence="9">The sequence shown here is derived from an EMBL/GenBank/DDBJ whole genome shotgun (WGS) entry which is preliminary data.</text>
</comment>
<keyword evidence="1" id="KW-0479">Metal-binding</keyword>
<evidence type="ECO:0000256" key="3">
    <source>
        <dbReference type="ARBA" id="ARBA00023015"/>
    </source>
</evidence>
<dbReference type="EMBL" id="LKCW01000013">
    <property type="protein sequence ID" value="KPM44916.1"/>
    <property type="molecule type" value="Genomic_DNA"/>
</dbReference>
<keyword evidence="2" id="KW-0862">Zinc</keyword>
<dbReference type="InterPro" id="IPR036236">
    <property type="entry name" value="Znf_C2H2_sf"/>
</dbReference>
<keyword evidence="4" id="KW-0804">Transcription</keyword>
<dbReference type="Proteomes" id="UP000050424">
    <property type="component" value="Unassembled WGS sequence"/>
</dbReference>
<dbReference type="SUPFAM" id="SSF57701">
    <property type="entry name" value="Zn2/Cys6 DNA-binding domain"/>
    <property type="match status" value="1"/>
</dbReference>
<keyword evidence="5" id="KW-0539">Nucleus</keyword>
<evidence type="ECO:0000313" key="9">
    <source>
        <dbReference type="EMBL" id="KPM44916.1"/>
    </source>
</evidence>
<evidence type="ECO:0000259" key="8">
    <source>
        <dbReference type="PROSITE" id="PS50157"/>
    </source>
</evidence>
<dbReference type="InterPro" id="IPR001138">
    <property type="entry name" value="Zn2Cys6_DnaBD"/>
</dbReference>
<gene>
    <name evidence="9" type="ORF">AK830_g1631</name>
</gene>
<dbReference type="SMART" id="SM00066">
    <property type="entry name" value="GAL4"/>
    <property type="match status" value="1"/>
</dbReference>
<protein>
    <recommendedName>
        <fullName evidence="11">C2H2-type domain-containing protein</fullName>
    </recommendedName>
</protein>
<dbReference type="STRING" id="78410.A0A0N8H8L6"/>
<dbReference type="PANTHER" id="PTHR47660">
    <property type="entry name" value="TRANSCRIPTION FACTOR WITH C2H2 AND ZN(2)-CYS(6) DNA BINDING DOMAIN (EUROFUNG)-RELATED-RELATED"/>
    <property type="match status" value="1"/>
</dbReference>
<dbReference type="Pfam" id="PF00172">
    <property type="entry name" value="Zn_clus"/>
    <property type="match status" value="1"/>
</dbReference>
<dbReference type="CDD" id="cd12148">
    <property type="entry name" value="fungal_TF_MHR"/>
    <property type="match status" value="1"/>
</dbReference>
<dbReference type="Gene3D" id="4.10.240.10">
    <property type="entry name" value="Zn(2)-C6 fungal-type DNA-binding domain"/>
    <property type="match status" value="1"/>
</dbReference>
<dbReference type="AlphaFoldDB" id="A0A0N8H8L6"/>
<name>A0A0N8H8L6_9HYPO</name>
<dbReference type="Gene3D" id="3.30.160.60">
    <property type="entry name" value="Classic Zinc Finger"/>
    <property type="match status" value="1"/>
</dbReference>
<feature type="domain" description="Zn(2)-C6 fungal-type" evidence="7">
    <location>
        <begin position="75"/>
        <end position="104"/>
    </location>
</feature>
<dbReference type="GO" id="GO:0000981">
    <property type="term" value="F:DNA-binding transcription factor activity, RNA polymerase II-specific"/>
    <property type="evidence" value="ECO:0007669"/>
    <property type="project" value="InterPro"/>
</dbReference>
<evidence type="ECO:0000259" key="7">
    <source>
        <dbReference type="PROSITE" id="PS50048"/>
    </source>
</evidence>